<dbReference type="GO" id="GO:0016020">
    <property type="term" value="C:membrane"/>
    <property type="evidence" value="ECO:0007669"/>
    <property type="project" value="UniProtKB-SubCell"/>
</dbReference>
<evidence type="ECO:0000256" key="5">
    <source>
        <dbReference type="RuleBase" id="RU003465"/>
    </source>
</evidence>
<keyword evidence="8" id="KW-1185">Reference proteome</keyword>
<evidence type="ECO:0000313" key="7">
    <source>
        <dbReference type="EMBL" id="CAJ1397194.1"/>
    </source>
</evidence>
<dbReference type="PROSITE" id="PS01032">
    <property type="entry name" value="PPM_1"/>
    <property type="match status" value="1"/>
</dbReference>
<organism evidence="7 8">
    <name type="scientific">Effrenium voratum</name>
    <dbReference type="NCBI Taxonomy" id="2562239"/>
    <lineage>
        <taxon>Eukaryota</taxon>
        <taxon>Sar</taxon>
        <taxon>Alveolata</taxon>
        <taxon>Dinophyceae</taxon>
        <taxon>Suessiales</taxon>
        <taxon>Symbiodiniaceae</taxon>
        <taxon>Effrenium</taxon>
    </lineage>
</organism>
<dbReference type="Pfam" id="PF00481">
    <property type="entry name" value="PP2C"/>
    <property type="match status" value="1"/>
</dbReference>
<evidence type="ECO:0000259" key="6">
    <source>
        <dbReference type="PROSITE" id="PS51746"/>
    </source>
</evidence>
<dbReference type="GO" id="GO:0004722">
    <property type="term" value="F:protein serine/threonine phosphatase activity"/>
    <property type="evidence" value="ECO:0007669"/>
    <property type="project" value="InterPro"/>
</dbReference>
<dbReference type="SMART" id="SM00332">
    <property type="entry name" value="PP2Cc"/>
    <property type="match status" value="1"/>
</dbReference>
<dbReference type="CDD" id="cd00143">
    <property type="entry name" value="PP2Cc"/>
    <property type="match status" value="1"/>
</dbReference>
<dbReference type="InterPro" id="IPR001932">
    <property type="entry name" value="PPM-type_phosphatase-like_dom"/>
</dbReference>
<proteinExistence type="inferred from homology"/>
<comment type="caution">
    <text evidence="7">The sequence shown here is derived from an EMBL/GenBank/DDBJ whole genome shotgun (WGS) entry which is preliminary data.</text>
</comment>
<keyword evidence="4 5" id="KW-0904">Protein phosphatase</keyword>
<keyword evidence="3 5" id="KW-0378">Hydrolase</keyword>
<accession>A0AA36J298</accession>
<dbReference type="Proteomes" id="UP001178507">
    <property type="component" value="Unassembled WGS sequence"/>
</dbReference>
<dbReference type="AlphaFoldDB" id="A0AA36J298"/>
<dbReference type="InterPro" id="IPR015655">
    <property type="entry name" value="PP2C"/>
</dbReference>
<dbReference type="Gene3D" id="3.60.40.10">
    <property type="entry name" value="PPM-type phosphatase domain"/>
    <property type="match status" value="1"/>
</dbReference>
<protein>
    <recommendedName>
        <fullName evidence="6">PPM-type phosphatase domain-containing protein</fullName>
    </recommendedName>
</protein>
<keyword evidence="2" id="KW-0479">Metal-binding</keyword>
<feature type="domain" description="PPM-type phosphatase" evidence="6">
    <location>
        <begin position="21"/>
        <end position="173"/>
    </location>
</feature>
<reference evidence="7" key="1">
    <citation type="submission" date="2023-08" db="EMBL/GenBank/DDBJ databases">
        <authorList>
            <person name="Chen Y."/>
            <person name="Shah S."/>
            <person name="Dougan E. K."/>
            <person name="Thang M."/>
            <person name="Chan C."/>
        </authorList>
    </citation>
    <scope>NUCLEOTIDE SEQUENCE</scope>
</reference>
<evidence type="ECO:0000313" key="8">
    <source>
        <dbReference type="Proteomes" id="UP001178507"/>
    </source>
</evidence>
<sequence length="173" mass="18830">MVVLPVRRKECQDGRSAGAPCFGVASMQGWREEMEDAHLALPDFDPERGLSLFGVFDGHGGEVVAQLVSERLPETLRGLPEYRAGRFQEALFKAFMAQDDYLRSPEGRRMLAKRKANAMGMGSTAVVALLNASKRELFVANCGDSRAVLVSGKGAVAMWGASEVSRTSPFNFT</sequence>
<evidence type="ECO:0000256" key="4">
    <source>
        <dbReference type="ARBA" id="ARBA00022912"/>
    </source>
</evidence>
<dbReference type="InterPro" id="IPR036457">
    <property type="entry name" value="PPM-type-like_dom_sf"/>
</dbReference>
<dbReference type="GO" id="GO:0046872">
    <property type="term" value="F:metal ion binding"/>
    <property type="evidence" value="ECO:0007669"/>
    <property type="project" value="UniProtKB-KW"/>
</dbReference>
<dbReference type="PROSITE" id="PS51746">
    <property type="entry name" value="PPM_2"/>
    <property type="match status" value="1"/>
</dbReference>
<evidence type="ECO:0000256" key="1">
    <source>
        <dbReference type="ARBA" id="ARBA00004170"/>
    </source>
</evidence>
<comment type="subcellular location">
    <subcellularLocation>
        <location evidence="1">Membrane</location>
        <topology evidence="1">Peripheral membrane protein</topology>
    </subcellularLocation>
</comment>
<name>A0AA36J298_9DINO</name>
<evidence type="ECO:0000256" key="3">
    <source>
        <dbReference type="ARBA" id="ARBA00022801"/>
    </source>
</evidence>
<comment type="similarity">
    <text evidence="5">Belongs to the PP2C family.</text>
</comment>
<dbReference type="SUPFAM" id="SSF81606">
    <property type="entry name" value="PP2C-like"/>
    <property type="match status" value="1"/>
</dbReference>
<dbReference type="EMBL" id="CAUJNA010003259">
    <property type="protein sequence ID" value="CAJ1397194.1"/>
    <property type="molecule type" value="Genomic_DNA"/>
</dbReference>
<dbReference type="PANTHER" id="PTHR47992">
    <property type="entry name" value="PROTEIN PHOSPHATASE"/>
    <property type="match status" value="1"/>
</dbReference>
<gene>
    <name evidence="7" type="ORF">EVOR1521_LOCUS21259</name>
</gene>
<evidence type="ECO:0000256" key="2">
    <source>
        <dbReference type="ARBA" id="ARBA00022723"/>
    </source>
</evidence>
<dbReference type="InterPro" id="IPR000222">
    <property type="entry name" value="PP2C_BS"/>
</dbReference>